<evidence type="ECO:0000313" key="2">
    <source>
        <dbReference type="Proteomes" id="UP001153678"/>
    </source>
</evidence>
<keyword evidence="2" id="KW-1185">Reference proteome</keyword>
<organism evidence="1 2">
    <name type="scientific">Funneliformis geosporum</name>
    <dbReference type="NCBI Taxonomy" id="1117311"/>
    <lineage>
        <taxon>Eukaryota</taxon>
        <taxon>Fungi</taxon>
        <taxon>Fungi incertae sedis</taxon>
        <taxon>Mucoromycota</taxon>
        <taxon>Glomeromycotina</taxon>
        <taxon>Glomeromycetes</taxon>
        <taxon>Glomerales</taxon>
        <taxon>Glomeraceae</taxon>
        <taxon>Funneliformis</taxon>
    </lineage>
</organism>
<proteinExistence type="predicted"/>
<reference evidence="1" key="1">
    <citation type="submission" date="2022-08" db="EMBL/GenBank/DDBJ databases">
        <authorList>
            <person name="Kallberg Y."/>
            <person name="Tangrot J."/>
            <person name="Rosling A."/>
        </authorList>
    </citation>
    <scope>NUCLEOTIDE SEQUENCE</scope>
    <source>
        <strain evidence="1">Wild A</strain>
    </source>
</reference>
<evidence type="ECO:0000313" key="1">
    <source>
        <dbReference type="EMBL" id="CAI2165017.1"/>
    </source>
</evidence>
<gene>
    <name evidence="1" type="ORF">FWILDA_LOCUS1858</name>
</gene>
<accession>A0A9W4SFA7</accession>
<dbReference type="AlphaFoldDB" id="A0A9W4SFA7"/>
<dbReference type="Proteomes" id="UP001153678">
    <property type="component" value="Unassembled WGS sequence"/>
</dbReference>
<dbReference type="EMBL" id="CAMKVN010000193">
    <property type="protein sequence ID" value="CAI2165017.1"/>
    <property type="molecule type" value="Genomic_DNA"/>
</dbReference>
<protein>
    <submittedName>
        <fullName evidence="1">7302_t:CDS:1</fullName>
    </submittedName>
</protein>
<comment type="caution">
    <text evidence="1">The sequence shown here is derived from an EMBL/GenBank/DDBJ whole genome shotgun (WGS) entry which is preliminary data.</text>
</comment>
<sequence length="172" mass="20399">MAEKTFETTEPSDHVTNEKTLSFTNKNTSFLLSDNNQFNKNSQLNSTFDNVNYFEKQSLVKESNYANNRVKEVKDKDQEYEGRNKKAIQAYWDRLVRNYKNFKNHNDKTDNNRMNFKFEDEMNDIFGDDLMIVPHFTLDSLNKKRSIDVIDLVEDDKENTSDIEVEIKKETK</sequence>
<name>A0A9W4SFA7_9GLOM</name>